<evidence type="ECO:0000256" key="1">
    <source>
        <dbReference type="ARBA" id="ARBA00022833"/>
    </source>
</evidence>
<accession>A0ABP6SLP9</accession>
<dbReference type="Pfam" id="PF02585">
    <property type="entry name" value="PIG-L"/>
    <property type="match status" value="1"/>
</dbReference>
<keyword evidence="1" id="KW-0862">Zinc</keyword>
<dbReference type="Proteomes" id="UP001499990">
    <property type="component" value="Unassembled WGS sequence"/>
</dbReference>
<name>A0ABP6SLP9_9ACTN</name>
<dbReference type="RefSeq" id="WP_345044023.1">
    <property type="nucleotide sequence ID" value="NZ_BAAAYL010000001.1"/>
</dbReference>
<dbReference type="SUPFAM" id="SSF102588">
    <property type="entry name" value="LmbE-like"/>
    <property type="match status" value="1"/>
</dbReference>
<reference evidence="3" key="1">
    <citation type="journal article" date="2019" name="Int. J. Syst. Evol. Microbiol.">
        <title>The Global Catalogue of Microorganisms (GCM) 10K type strain sequencing project: providing services to taxonomists for standard genome sequencing and annotation.</title>
        <authorList>
            <consortium name="The Broad Institute Genomics Platform"/>
            <consortium name="The Broad Institute Genome Sequencing Center for Infectious Disease"/>
            <person name="Wu L."/>
            <person name="Ma J."/>
        </authorList>
    </citation>
    <scope>NUCLEOTIDE SEQUENCE [LARGE SCALE GENOMIC DNA]</scope>
    <source>
        <strain evidence="3">JCM 9651</strain>
    </source>
</reference>
<proteinExistence type="predicted"/>
<gene>
    <name evidence="2" type="ORF">GCM10020367_63060</name>
</gene>
<keyword evidence="3" id="KW-1185">Reference proteome</keyword>
<dbReference type="InterPro" id="IPR024078">
    <property type="entry name" value="LmbE-like_dom_sf"/>
</dbReference>
<dbReference type="Gene3D" id="3.40.50.10320">
    <property type="entry name" value="LmbE-like"/>
    <property type="match status" value="1"/>
</dbReference>
<protein>
    <submittedName>
        <fullName evidence="2">PIG-L family deacetylase</fullName>
    </submittedName>
</protein>
<dbReference type="PANTHER" id="PTHR12993">
    <property type="entry name" value="N-ACETYLGLUCOSAMINYL-PHOSPHATIDYLINOSITOL DE-N-ACETYLASE-RELATED"/>
    <property type="match status" value="1"/>
</dbReference>
<dbReference type="PANTHER" id="PTHR12993:SF30">
    <property type="entry name" value="N-ACETYL-ALPHA-D-GLUCOSAMINYL L-MALATE DEACETYLASE 1"/>
    <property type="match status" value="1"/>
</dbReference>
<sequence length="237" mass="25303">MTLFGRNVLVITAHPDDAELAVGGTVAALTAQGTAVTVAILTVSETASAAAPDRRSHRIAAAEAAATLLGHRIEWIAGGRYDQVEDLPEYRVVELVDELIDRVGPDSVITHWDGDSHGDHVRVARAAIASSRRWPQTAFLQFGPNEPRTVRHAQFVPNVYIPIGAHAQVKARALACFRYPSQGFRALDTGAVETFDRARGAAVGTEAAEGLLLVRHRVSLDGPPTAPNPDASHSESD</sequence>
<comment type="caution">
    <text evidence="2">The sequence shown here is derived from an EMBL/GenBank/DDBJ whole genome shotgun (WGS) entry which is preliminary data.</text>
</comment>
<dbReference type="EMBL" id="BAAAYL010000001">
    <property type="protein sequence ID" value="GAA3379455.1"/>
    <property type="molecule type" value="Genomic_DNA"/>
</dbReference>
<organism evidence="2 3">
    <name type="scientific">Streptomyces sannanensis</name>
    <dbReference type="NCBI Taxonomy" id="285536"/>
    <lineage>
        <taxon>Bacteria</taxon>
        <taxon>Bacillati</taxon>
        <taxon>Actinomycetota</taxon>
        <taxon>Actinomycetes</taxon>
        <taxon>Kitasatosporales</taxon>
        <taxon>Streptomycetaceae</taxon>
        <taxon>Streptomyces</taxon>
    </lineage>
</organism>
<evidence type="ECO:0000313" key="2">
    <source>
        <dbReference type="EMBL" id="GAA3379455.1"/>
    </source>
</evidence>
<dbReference type="InterPro" id="IPR003737">
    <property type="entry name" value="GlcNAc_PI_deacetylase-related"/>
</dbReference>
<evidence type="ECO:0000313" key="3">
    <source>
        <dbReference type="Proteomes" id="UP001499990"/>
    </source>
</evidence>